<sequence length="184" mass="20480">MQKCFFKRIGNRVLIISGPVEPVLLRFQTLLANALAMLQLVHLIVAKKFHHKFNELALAVPVDSSLRPPNLQEDMQTAEQPRPRAHQPPVTPKKIDPKPPPKKTGTPTPVKKDDRLKVLPDTHEALQAWKDVLVGTPFLHNMIPPMQMPIQASADACATEKNAGLGGILRINGQVEYGMTKLMR</sequence>
<reference evidence="2" key="1">
    <citation type="submission" date="2022-10" db="EMBL/GenBank/DDBJ databases">
        <authorList>
            <person name="Chen Y."/>
            <person name="Dougan E. K."/>
            <person name="Chan C."/>
            <person name="Rhodes N."/>
            <person name="Thang M."/>
        </authorList>
    </citation>
    <scope>NUCLEOTIDE SEQUENCE</scope>
</reference>
<protein>
    <submittedName>
        <fullName evidence="4">Reverse transcriptase domain-containing protein</fullName>
    </submittedName>
</protein>
<keyword evidence="4" id="KW-0808">Transferase</keyword>
<dbReference type="AlphaFoldDB" id="A0A9P1C6R7"/>
<evidence type="ECO:0000313" key="5">
    <source>
        <dbReference type="Proteomes" id="UP001152797"/>
    </source>
</evidence>
<name>A0A9P1C6R7_9DINO</name>
<evidence type="ECO:0000313" key="3">
    <source>
        <dbReference type="EMBL" id="CAL1139401.1"/>
    </source>
</evidence>
<dbReference type="GO" id="GO:0003964">
    <property type="term" value="F:RNA-directed DNA polymerase activity"/>
    <property type="evidence" value="ECO:0007669"/>
    <property type="project" value="UniProtKB-KW"/>
</dbReference>
<proteinExistence type="predicted"/>
<keyword evidence="4" id="KW-0695">RNA-directed DNA polymerase</keyword>
<keyword evidence="5" id="KW-1185">Reference proteome</keyword>
<dbReference type="EMBL" id="CAMXCT010001038">
    <property type="protein sequence ID" value="CAI3986026.1"/>
    <property type="molecule type" value="Genomic_DNA"/>
</dbReference>
<dbReference type="EMBL" id="CAMXCT030001038">
    <property type="protein sequence ID" value="CAL4773338.1"/>
    <property type="molecule type" value="Genomic_DNA"/>
</dbReference>
<dbReference type="Proteomes" id="UP001152797">
    <property type="component" value="Unassembled WGS sequence"/>
</dbReference>
<evidence type="ECO:0000313" key="4">
    <source>
        <dbReference type="EMBL" id="CAL4773338.1"/>
    </source>
</evidence>
<comment type="caution">
    <text evidence="2">The sequence shown here is derived from an EMBL/GenBank/DDBJ whole genome shotgun (WGS) entry which is preliminary data.</text>
</comment>
<keyword evidence="4" id="KW-0548">Nucleotidyltransferase</keyword>
<evidence type="ECO:0000313" key="2">
    <source>
        <dbReference type="EMBL" id="CAI3986026.1"/>
    </source>
</evidence>
<evidence type="ECO:0000256" key="1">
    <source>
        <dbReference type="SAM" id="MobiDB-lite"/>
    </source>
</evidence>
<gene>
    <name evidence="2" type="ORF">C1SCF055_LOCUS13411</name>
</gene>
<dbReference type="EMBL" id="CAMXCT020001038">
    <property type="protein sequence ID" value="CAL1139401.1"/>
    <property type="molecule type" value="Genomic_DNA"/>
</dbReference>
<dbReference type="OrthoDB" id="437810at2759"/>
<accession>A0A9P1C6R7</accession>
<organism evidence="2">
    <name type="scientific">Cladocopium goreaui</name>
    <dbReference type="NCBI Taxonomy" id="2562237"/>
    <lineage>
        <taxon>Eukaryota</taxon>
        <taxon>Sar</taxon>
        <taxon>Alveolata</taxon>
        <taxon>Dinophyceae</taxon>
        <taxon>Suessiales</taxon>
        <taxon>Symbiodiniaceae</taxon>
        <taxon>Cladocopium</taxon>
    </lineage>
</organism>
<reference evidence="3" key="2">
    <citation type="submission" date="2024-04" db="EMBL/GenBank/DDBJ databases">
        <authorList>
            <person name="Chen Y."/>
            <person name="Shah S."/>
            <person name="Dougan E. K."/>
            <person name="Thang M."/>
            <person name="Chan C."/>
        </authorList>
    </citation>
    <scope>NUCLEOTIDE SEQUENCE [LARGE SCALE GENOMIC DNA]</scope>
</reference>
<feature type="region of interest" description="Disordered" evidence="1">
    <location>
        <begin position="67"/>
        <end position="113"/>
    </location>
</feature>